<comment type="caution">
    <text evidence="3">The sequence shown here is derived from an EMBL/GenBank/DDBJ whole genome shotgun (WGS) entry which is preliminary data.</text>
</comment>
<reference evidence="4" key="1">
    <citation type="journal article" date="2020" name="Nat. Commun.">
        <title>Genome assembly of wild tea tree DASZ reveals pedigree and selection history of tea varieties.</title>
        <authorList>
            <person name="Zhang W."/>
            <person name="Zhang Y."/>
            <person name="Qiu H."/>
            <person name="Guo Y."/>
            <person name="Wan H."/>
            <person name="Zhang X."/>
            <person name="Scossa F."/>
            <person name="Alseekh S."/>
            <person name="Zhang Q."/>
            <person name="Wang P."/>
            <person name="Xu L."/>
            <person name="Schmidt M.H."/>
            <person name="Jia X."/>
            <person name="Li D."/>
            <person name="Zhu A."/>
            <person name="Guo F."/>
            <person name="Chen W."/>
            <person name="Ni D."/>
            <person name="Usadel B."/>
            <person name="Fernie A.R."/>
            <person name="Wen W."/>
        </authorList>
    </citation>
    <scope>NUCLEOTIDE SEQUENCE [LARGE SCALE GENOMIC DNA]</scope>
    <source>
        <strain evidence="4">cv. G240</strain>
    </source>
</reference>
<gene>
    <name evidence="3" type="ORF">HYC85_014762</name>
</gene>
<dbReference type="Proteomes" id="UP000593564">
    <property type="component" value="Unassembled WGS sequence"/>
</dbReference>
<dbReference type="AlphaFoldDB" id="A0A7J7H8A8"/>
<keyword evidence="4" id="KW-1185">Reference proteome</keyword>
<organism evidence="3 4">
    <name type="scientific">Camellia sinensis</name>
    <name type="common">Tea plant</name>
    <name type="synonym">Thea sinensis</name>
    <dbReference type="NCBI Taxonomy" id="4442"/>
    <lineage>
        <taxon>Eukaryota</taxon>
        <taxon>Viridiplantae</taxon>
        <taxon>Streptophyta</taxon>
        <taxon>Embryophyta</taxon>
        <taxon>Tracheophyta</taxon>
        <taxon>Spermatophyta</taxon>
        <taxon>Magnoliopsida</taxon>
        <taxon>eudicotyledons</taxon>
        <taxon>Gunneridae</taxon>
        <taxon>Pentapetalae</taxon>
        <taxon>asterids</taxon>
        <taxon>Ericales</taxon>
        <taxon>Theaceae</taxon>
        <taxon>Camellia</taxon>
    </lineage>
</organism>
<sequence>MKDVEPFVLASRAEQVMYVEDLKHKDWQVAIKINPRDFYDMNAGSSVDNVEAYLQSVVCNTQSGDGDNNFDLVRTDMSAAIVDAPLSQVLRDNNVHDDGDDDGDEEELDLM</sequence>
<feature type="compositionally biased region" description="Acidic residues" evidence="1">
    <location>
        <begin position="98"/>
        <end position="111"/>
    </location>
</feature>
<dbReference type="Pfam" id="PF13952">
    <property type="entry name" value="DUF4216"/>
    <property type="match status" value="1"/>
</dbReference>
<protein>
    <recommendedName>
        <fullName evidence="2">DUF4216 domain-containing protein</fullName>
    </recommendedName>
</protein>
<evidence type="ECO:0000259" key="2">
    <source>
        <dbReference type="Pfam" id="PF13952"/>
    </source>
</evidence>
<dbReference type="InterPro" id="IPR025312">
    <property type="entry name" value="DUF4216"/>
</dbReference>
<evidence type="ECO:0000313" key="4">
    <source>
        <dbReference type="Proteomes" id="UP000593564"/>
    </source>
</evidence>
<feature type="domain" description="DUF4216" evidence="2">
    <location>
        <begin position="3"/>
        <end position="29"/>
    </location>
</feature>
<dbReference type="EMBL" id="JACBKZ010000006">
    <property type="protein sequence ID" value="KAF5948805.1"/>
    <property type="molecule type" value="Genomic_DNA"/>
</dbReference>
<evidence type="ECO:0000256" key="1">
    <source>
        <dbReference type="SAM" id="MobiDB-lite"/>
    </source>
</evidence>
<proteinExistence type="predicted"/>
<feature type="region of interest" description="Disordered" evidence="1">
    <location>
        <begin position="91"/>
        <end position="111"/>
    </location>
</feature>
<accession>A0A7J7H8A8</accession>
<reference evidence="3 4" key="2">
    <citation type="submission" date="2020-07" db="EMBL/GenBank/DDBJ databases">
        <title>Genome assembly of wild tea tree DASZ reveals pedigree and selection history of tea varieties.</title>
        <authorList>
            <person name="Zhang W."/>
        </authorList>
    </citation>
    <scope>NUCLEOTIDE SEQUENCE [LARGE SCALE GENOMIC DNA]</scope>
    <source>
        <strain evidence="4">cv. G240</strain>
        <tissue evidence="3">Leaf</tissue>
    </source>
</reference>
<evidence type="ECO:0000313" key="3">
    <source>
        <dbReference type="EMBL" id="KAF5948805.1"/>
    </source>
</evidence>
<name>A0A7J7H8A8_CAMSI</name>